<accession>A0A0R1J330</accession>
<dbReference type="Proteomes" id="UP000050929">
    <property type="component" value="Unassembled WGS sequence"/>
</dbReference>
<dbReference type="EMBL" id="AZDG01000001">
    <property type="protein sequence ID" value="KRK65718.1"/>
    <property type="molecule type" value="Genomic_DNA"/>
</dbReference>
<comment type="caution">
    <text evidence="1">The sequence shown here is derived from an EMBL/GenBank/DDBJ whole genome shotgun (WGS) entry which is preliminary data.</text>
</comment>
<dbReference type="OrthoDB" id="2311211at2"/>
<proteinExistence type="predicted"/>
<keyword evidence="2" id="KW-1185">Reference proteome</keyword>
<reference evidence="1 2" key="1">
    <citation type="journal article" date="2015" name="Genome Announc.">
        <title>Expanding the biotechnology potential of lactobacilli through comparative genomics of 213 strains and associated genera.</title>
        <authorList>
            <person name="Sun Z."/>
            <person name="Harris H.M."/>
            <person name="McCann A."/>
            <person name="Guo C."/>
            <person name="Argimon S."/>
            <person name="Zhang W."/>
            <person name="Yang X."/>
            <person name="Jeffery I.B."/>
            <person name="Cooney J.C."/>
            <person name="Kagawa T.F."/>
            <person name="Liu W."/>
            <person name="Song Y."/>
            <person name="Salvetti E."/>
            <person name="Wrobel A."/>
            <person name="Rasinkangas P."/>
            <person name="Parkhill J."/>
            <person name="Rea M.C."/>
            <person name="O'Sullivan O."/>
            <person name="Ritari J."/>
            <person name="Douillard F.P."/>
            <person name="Paul Ross R."/>
            <person name="Yang R."/>
            <person name="Briner A.E."/>
            <person name="Felis G.E."/>
            <person name="de Vos W.M."/>
            <person name="Barrangou R."/>
            <person name="Klaenhammer T.R."/>
            <person name="Caufield P.W."/>
            <person name="Cui Y."/>
            <person name="Zhang H."/>
            <person name="O'Toole P.W."/>
        </authorList>
    </citation>
    <scope>NUCLEOTIDE SEQUENCE [LARGE SCALE GENOMIC DNA]</scope>
    <source>
        <strain evidence="1 2">DSM 20183</strain>
    </source>
</reference>
<organism evidence="1 2">
    <name type="scientific">Companilactobacillus tucceti DSM 20183</name>
    <dbReference type="NCBI Taxonomy" id="1423811"/>
    <lineage>
        <taxon>Bacteria</taxon>
        <taxon>Bacillati</taxon>
        <taxon>Bacillota</taxon>
        <taxon>Bacilli</taxon>
        <taxon>Lactobacillales</taxon>
        <taxon>Lactobacillaceae</taxon>
        <taxon>Companilactobacillus</taxon>
    </lineage>
</organism>
<evidence type="ECO:0000313" key="1">
    <source>
        <dbReference type="EMBL" id="KRK65718.1"/>
    </source>
</evidence>
<gene>
    <name evidence="1" type="ORF">FC72_GL000162</name>
</gene>
<dbReference type="STRING" id="1423811.FC72_GL000162"/>
<dbReference type="AlphaFoldDB" id="A0A0R1J330"/>
<protein>
    <submittedName>
        <fullName evidence="1">Uncharacterized protein</fullName>
    </submittedName>
</protein>
<dbReference type="PATRIC" id="fig|1423811.3.peg.161"/>
<name>A0A0R1J330_9LACO</name>
<evidence type="ECO:0000313" key="2">
    <source>
        <dbReference type="Proteomes" id="UP000050929"/>
    </source>
</evidence>
<sequence>MDINDLKKQINDRFENSPIQSSAFYADPEDHLDNQKKLRVTLKSFTETQNITTPFALQIMATHSDITIMPLGLLDLNELKEWENNQRKESGVTYGSTDKKEGTPLVVKFESHVKGTDSDKQVLNTYTDDLFNHFHDTFNNIIWPVVMKYLNENQTILYNLEKRLVEEKEDIRENTLKQLQSMSKDDIKEKIGIDLKESQWEHYSSYIADMSQVNSIIVSASTFTKEQILKGKVFTQMMNIAQLRNTFFWILDNTYNEIIFFYIQAFGSTDANLKKHLHSIRKNLATNMRNDAWKRCNDIIEDQKKFDPQKFFTEVFLPIAENLEVEVDKFK</sequence>
<dbReference type="RefSeq" id="WP_057763772.1">
    <property type="nucleotide sequence ID" value="NZ_AZDG01000001.1"/>
</dbReference>